<feature type="domain" description="NAC" evidence="11">
    <location>
        <begin position="456"/>
        <end position="606"/>
    </location>
</feature>
<evidence type="ECO:0000256" key="5">
    <source>
        <dbReference type="ARBA" id="ARBA00022837"/>
    </source>
</evidence>
<evidence type="ECO:0000259" key="11">
    <source>
        <dbReference type="PROSITE" id="PS51005"/>
    </source>
</evidence>
<reference evidence="13" key="1">
    <citation type="journal article" date="2019" name="Gigascience">
        <title>De novo genome assembly of the endangered Acer yangbiense, a plant species with extremely small populations endemic to Yunnan Province, China.</title>
        <authorList>
            <person name="Yang J."/>
            <person name="Wariss H.M."/>
            <person name="Tao L."/>
            <person name="Zhang R."/>
            <person name="Yun Q."/>
            <person name="Hollingsworth P."/>
            <person name="Dao Z."/>
            <person name="Luo G."/>
            <person name="Guo H."/>
            <person name="Ma Y."/>
            <person name="Sun W."/>
        </authorList>
    </citation>
    <scope>NUCLEOTIDE SEQUENCE [LARGE SCALE GENOMIC DNA]</scope>
    <source>
        <strain evidence="13">cv. br00</strain>
    </source>
</reference>
<dbReference type="PROSITE" id="PS51005">
    <property type="entry name" value="NAC"/>
    <property type="match status" value="1"/>
</dbReference>
<evidence type="ECO:0000256" key="2">
    <source>
        <dbReference type="ARBA" id="ARBA00006153"/>
    </source>
</evidence>
<dbReference type="Gene3D" id="3.30.70.360">
    <property type="match status" value="1"/>
</dbReference>
<comment type="subcellular location">
    <subcellularLocation>
        <location evidence="1">Nucleus</location>
    </subcellularLocation>
</comment>
<accession>A0A5N5JXY4</accession>
<keyword evidence="8" id="KW-0804">Transcription</keyword>
<dbReference type="GO" id="GO:0006355">
    <property type="term" value="P:regulation of DNA-templated transcription"/>
    <property type="evidence" value="ECO:0007669"/>
    <property type="project" value="InterPro"/>
</dbReference>
<dbReference type="Pfam" id="PF01546">
    <property type="entry name" value="Peptidase_M20"/>
    <property type="match status" value="1"/>
</dbReference>
<dbReference type="FunFam" id="3.60.10.10:FF:000055">
    <property type="entry name" value="Putative calcium-binding protein"/>
    <property type="match status" value="1"/>
</dbReference>
<dbReference type="InterPro" id="IPR011992">
    <property type="entry name" value="EF-hand-dom_pair"/>
</dbReference>
<dbReference type="GO" id="GO:0003677">
    <property type="term" value="F:DNA binding"/>
    <property type="evidence" value="ECO:0007669"/>
    <property type="project" value="UniProtKB-KW"/>
</dbReference>
<dbReference type="Pfam" id="PF02365">
    <property type="entry name" value="NAM"/>
    <property type="match status" value="1"/>
</dbReference>
<gene>
    <name evidence="12" type="ORF">DKX38_021787</name>
</gene>
<dbReference type="FunFam" id="2.170.150.80:FF:000002">
    <property type="entry name" value="Nac domain-containing protein 86"/>
    <property type="match status" value="1"/>
</dbReference>
<name>A0A5N5JXY4_9ROSI</name>
<dbReference type="Proteomes" id="UP000326939">
    <property type="component" value="Chromosome 15"/>
</dbReference>
<dbReference type="SUPFAM" id="SSF53187">
    <property type="entry name" value="Zn-dependent exopeptidases"/>
    <property type="match status" value="1"/>
</dbReference>
<dbReference type="SUPFAM" id="SSF47473">
    <property type="entry name" value="EF-hand"/>
    <property type="match status" value="1"/>
</dbReference>
<dbReference type="InterPro" id="IPR017439">
    <property type="entry name" value="Amidohydrolase"/>
</dbReference>
<dbReference type="PROSITE" id="PS00018">
    <property type="entry name" value="EF_HAND_1"/>
    <property type="match status" value="1"/>
</dbReference>
<evidence type="ECO:0000313" key="12">
    <source>
        <dbReference type="EMBL" id="KAB5524038.1"/>
    </source>
</evidence>
<comment type="caution">
    <text evidence="12">The sequence shown here is derived from an EMBL/GenBank/DDBJ whole genome shotgun (WGS) entry which is preliminary data.</text>
</comment>
<dbReference type="EMBL" id="VDCV01000015">
    <property type="protein sequence ID" value="KAB5524038.1"/>
    <property type="molecule type" value="Genomic_DNA"/>
</dbReference>
<dbReference type="Gene3D" id="2.170.150.80">
    <property type="entry name" value="NAC domain"/>
    <property type="match status" value="1"/>
</dbReference>
<dbReference type="InterPro" id="IPR036264">
    <property type="entry name" value="Bact_exopeptidase_dim_dom"/>
</dbReference>
<evidence type="ECO:0000256" key="6">
    <source>
        <dbReference type="ARBA" id="ARBA00023015"/>
    </source>
</evidence>
<dbReference type="NCBIfam" id="TIGR01891">
    <property type="entry name" value="amidohydrolases"/>
    <property type="match status" value="1"/>
</dbReference>
<evidence type="ECO:0000256" key="9">
    <source>
        <dbReference type="ARBA" id="ARBA00023211"/>
    </source>
</evidence>
<dbReference type="InterPro" id="IPR036691">
    <property type="entry name" value="Endo/exonu/phosph_ase_sf"/>
</dbReference>
<dbReference type="InterPro" id="IPR011650">
    <property type="entry name" value="Peptidase_M20_dimer"/>
</dbReference>
<dbReference type="Gene3D" id="3.60.10.10">
    <property type="entry name" value="Endonuclease/exonuclease/phosphatase"/>
    <property type="match status" value="1"/>
</dbReference>
<evidence type="ECO:0000256" key="4">
    <source>
        <dbReference type="ARBA" id="ARBA00022801"/>
    </source>
</evidence>
<evidence type="ECO:0000256" key="3">
    <source>
        <dbReference type="ARBA" id="ARBA00022729"/>
    </source>
</evidence>
<comment type="similarity">
    <text evidence="2">Belongs to the peptidase M20 family.</text>
</comment>
<keyword evidence="3" id="KW-0732">Signal</keyword>
<dbReference type="InterPro" id="IPR044757">
    <property type="entry name" value="ILR1-like_Hyd"/>
</dbReference>
<evidence type="ECO:0000256" key="8">
    <source>
        <dbReference type="ARBA" id="ARBA00023163"/>
    </source>
</evidence>
<keyword evidence="9" id="KW-0464">Manganese</keyword>
<dbReference type="SUPFAM" id="SSF55031">
    <property type="entry name" value="Bacterial exopeptidase dimerisation domain"/>
    <property type="match status" value="1"/>
</dbReference>
<keyword evidence="4" id="KW-0378">Hydrolase</keyword>
<protein>
    <recommendedName>
        <fullName evidence="11">NAC domain-containing protein</fullName>
    </recommendedName>
</protein>
<dbReference type="InterPro" id="IPR005135">
    <property type="entry name" value="Endo/exonuclease/phosphatase"/>
</dbReference>
<dbReference type="GO" id="GO:0005634">
    <property type="term" value="C:nucleus"/>
    <property type="evidence" value="ECO:0007669"/>
    <property type="project" value="UniProtKB-SubCell"/>
</dbReference>
<dbReference type="PANTHER" id="PTHR11014:SF140">
    <property type="entry name" value="IAA-AMINO ACID HYDROLASE ILR1-LIKE 3"/>
    <property type="match status" value="1"/>
</dbReference>
<dbReference type="PANTHER" id="PTHR11014">
    <property type="entry name" value="PEPTIDASE M20 FAMILY MEMBER"/>
    <property type="match status" value="1"/>
</dbReference>
<keyword evidence="6" id="KW-0805">Transcription regulation</keyword>
<dbReference type="FunFam" id="3.30.70.360:FF:000001">
    <property type="entry name" value="N-acetyldiaminopimelate deacetylase"/>
    <property type="match status" value="1"/>
</dbReference>
<keyword evidence="10" id="KW-0539">Nucleus</keyword>
<dbReference type="InterPro" id="IPR036093">
    <property type="entry name" value="NAC_dom_sf"/>
</dbReference>
<dbReference type="InterPro" id="IPR003441">
    <property type="entry name" value="NAC-dom"/>
</dbReference>
<dbReference type="Pfam" id="PF07687">
    <property type="entry name" value="M20_dimer"/>
    <property type="match status" value="1"/>
</dbReference>
<keyword evidence="7" id="KW-0238">DNA-binding</keyword>
<dbReference type="SUPFAM" id="SSF56219">
    <property type="entry name" value="DNase I-like"/>
    <property type="match status" value="1"/>
</dbReference>
<evidence type="ECO:0000256" key="10">
    <source>
        <dbReference type="ARBA" id="ARBA00023242"/>
    </source>
</evidence>
<keyword evidence="5" id="KW-0106">Calcium</keyword>
<dbReference type="GO" id="GO:0009850">
    <property type="term" value="P:auxin metabolic process"/>
    <property type="evidence" value="ECO:0007669"/>
    <property type="project" value="InterPro"/>
</dbReference>
<evidence type="ECO:0000313" key="13">
    <source>
        <dbReference type="Proteomes" id="UP000326939"/>
    </source>
</evidence>
<proteinExistence type="inferred from homology"/>
<dbReference type="Gene3D" id="3.40.630.10">
    <property type="entry name" value="Zn peptidases"/>
    <property type="match status" value="1"/>
</dbReference>
<dbReference type="CDD" id="cd08017">
    <property type="entry name" value="M20_IAA_Hyd"/>
    <property type="match status" value="1"/>
</dbReference>
<dbReference type="InterPro" id="IPR002933">
    <property type="entry name" value="Peptidase_M20"/>
</dbReference>
<dbReference type="SUPFAM" id="SSF101941">
    <property type="entry name" value="NAC domain"/>
    <property type="match status" value="1"/>
</dbReference>
<dbReference type="Pfam" id="PF03372">
    <property type="entry name" value="Exo_endo_phos"/>
    <property type="match status" value="1"/>
</dbReference>
<keyword evidence="13" id="KW-1185">Reference proteome</keyword>
<sequence length="1505" mass="168681">MRKEIRSRRINRIGSYAISSSMSMRDHRQQPCITCTTFNILAPIYKRLTITNDKSQNSRESDYRAYWLVRNQKILDSLLRERSSIICLQEFWVGNEELVNMYEKRLGDAGYINFKLARTNNRGDGLLIAVRKECFRVICHRELLFNDCGDRVAQLLHVELAGPYSPSRNNDTRQEILIVNTHLLFPHDSSLSLVRLNQVYKILQYVESYQKENKLSPMPIMLCGDWNGSKRGHVYKFLRSIGFVSSYDTAHQYTDADAHKWVSHQNHRGNICGVDFIWLLNPNRYRKLLKSSWSEAVFGMFKYLVRRASLTEEKAFALLKADNDSDCITYSGFCEALRQLNLTGHCYGLSDEETKDLWVQADMDGNGVLDYKEFQQRIWNPTRSEQKDDGVLDDDHKGGEEQTIGFSVENAVLFPPEVEKGKWPENYSLSDHARLTVCMVWLRWRRSHEQRTENSKGLGFRFRPTDEELVDYYLRLKINGDDDGVKVIPEIDVCKWEPWDLPDFSIIKSKDSEWFFFCPVDRKHPNGSRLNRATNAGYWKATGTDRKIKSGNNLIGMKKTLVFYIGRAPKGKRTHWVMHEYRATEEELDGTKPGQSSFVLSRLFKKQDESIESLSRDEAEATVSSPTMVQSSLEVTQSNQPLLEASPANTTSEVVAPVEPQSNNFGVCEGGDQFVDPGASEGDIPLEEALNRFIDSPPESRYYKIFSPLHVQVQSAMGSSSMFYPGNNELSTSIEGLQFHYGANETYANPSDFIDSMTTEFSYGESSVQNISIIPHESLESVVFVKDSGSYSGSDVDLASIRVSGNYHTASACCMIQQEFHGTVLPEGNVDQKPSSSLFSASNAYQQQINLGLLQNELYEQKSLLAISASDQFNNLNKGSNNTNQVGGSDIGWGGIRIRPRNPQNQRFDRNTNIQGDASRRLLLQNKLQVHFNTKSGDLSSEEVESECIVTKEAKVTEMENNVCGGDTSAIDEQHKRSLIEASESLKFSEVMHNNGIDMKNNCSILSKVSPLFSKASCARNPIWATTMFWAAVLAVLFAVLVSRWGQHWLRKSPPLHILDVFSATNLVPWLSQSQTPFKVGSRRLFLSMSAGSTQATFDPQNYREQVLSLSHQDKDWLTTIRRQIHENPELRFEEYNTSALIRSELDKLGISYKYPVAKTGIVAQIGSGSPPVVALRADMDALPLQHKSKVDGKMHGCGHDAHTAMLLGAAKLLNERKHMLKGTVRLLFQPAEEGGAGASHMIKEGALGDAQAIFGMHIDYREPTGTIASLPGPVLAAVSFFQVKIEGKGGHAADPHDAVDPLLAASFSILALQQLISRELDPLHSQACPCDPSLLVLSITYVRGGTALNVIPSYIEFGGTLRSLTTEGLLQLQQRLQEVVEGQAAVHRCHAYIDIKVEGFPMYPATVNDEKLNLHVERVSGLLFGPENVKKGAKVMAGEDFAFYQEVIPGVMLSIGIRNENVGSIHSPHSPYFFLDEDVLPIGAALHTALAEIYLDEHQQSAAQ</sequence>
<organism evidence="12 13">
    <name type="scientific">Salix brachista</name>
    <dbReference type="NCBI Taxonomy" id="2182728"/>
    <lineage>
        <taxon>Eukaryota</taxon>
        <taxon>Viridiplantae</taxon>
        <taxon>Streptophyta</taxon>
        <taxon>Embryophyta</taxon>
        <taxon>Tracheophyta</taxon>
        <taxon>Spermatophyta</taxon>
        <taxon>Magnoliopsida</taxon>
        <taxon>eudicotyledons</taxon>
        <taxon>Gunneridae</taxon>
        <taxon>Pentapetalae</taxon>
        <taxon>rosids</taxon>
        <taxon>fabids</taxon>
        <taxon>Malpighiales</taxon>
        <taxon>Salicaceae</taxon>
        <taxon>Saliceae</taxon>
        <taxon>Salix</taxon>
    </lineage>
</organism>
<dbReference type="GO" id="GO:0016787">
    <property type="term" value="F:hydrolase activity"/>
    <property type="evidence" value="ECO:0007669"/>
    <property type="project" value="UniProtKB-KW"/>
</dbReference>
<dbReference type="InterPro" id="IPR018247">
    <property type="entry name" value="EF_Hand_1_Ca_BS"/>
</dbReference>
<evidence type="ECO:0000256" key="1">
    <source>
        <dbReference type="ARBA" id="ARBA00004123"/>
    </source>
</evidence>
<evidence type="ECO:0000256" key="7">
    <source>
        <dbReference type="ARBA" id="ARBA00023125"/>
    </source>
</evidence>